<sequence length="93" mass="10281">MEESGQAGDAQLRGRRVLGTLGEHRARVYANSNCGFWMFDESSVYVELPTAELKVTRPGEIALYRRIFEDLQAEALYGTAARDLIMEVVGGLG</sequence>
<organism evidence="2 3">
    <name type="scientific">Pilimelia anulata</name>
    <dbReference type="NCBI Taxonomy" id="53371"/>
    <lineage>
        <taxon>Bacteria</taxon>
        <taxon>Bacillati</taxon>
        <taxon>Actinomycetota</taxon>
        <taxon>Actinomycetes</taxon>
        <taxon>Micromonosporales</taxon>
        <taxon>Micromonosporaceae</taxon>
        <taxon>Pilimelia</taxon>
    </lineage>
</organism>
<keyword evidence="3" id="KW-1185">Reference proteome</keyword>
<feature type="domain" description="DUF5753" evidence="1">
    <location>
        <begin position="27"/>
        <end position="86"/>
    </location>
</feature>
<protein>
    <recommendedName>
        <fullName evidence="1">DUF5753 domain-containing protein</fullName>
    </recommendedName>
</protein>
<dbReference type="Pfam" id="PF19054">
    <property type="entry name" value="DUF5753"/>
    <property type="match status" value="1"/>
</dbReference>
<gene>
    <name evidence="2" type="ORF">GCM10010123_41400</name>
</gene>
<dbReference type="InterPro" id="IPR043917">
    <property type="entry name" value="DUF5753"/>
</dbReference>
<evidence type="ECO:0000313" key="3">
    <source>
        <dbReference type="Proteomes" id="UP000649739"/>
    </source>
</evidence>
<dbReference type="EMBL" id="BMQB01000011">
    <property type="protein sequence ID" value="GGK07270.1"/>
    <property type="molecule type" value="Genomic_DNA"/>
</dbReference>
<proteinExistence type="predicted"/>
<dbReference type="AlphaFoldDB" id="A0A8J3FE74"/>
<reference evidence="2" key="2">
    <citation type="submission" date="2020-09" db="EMBL/GenBank/DDBJ databases">
        <authorList>
            <person name="Sun Q."/>
            <person name="Ohkuma M."/>
        </authorList>
    </citation>
    <scope>NUCLEOTIDE SEQUENCE</scope>
    <source>
        <strain evidence="2">JCM 3090</strain>
    </source>
</reference>
<evidence type="ECO:0000259" key="1">
    <source>
        <dbReference type="Pfam" id="PF19054"/>
    </source>
</evidence>
<name>A0A8J3FE74_9ACTN</name>
<evidence type="ECO:0000313" key="2">
    <source>
        <dbReference type="EMBL" id="GGK07270.1"/>
    </source>
</evidence>
<dbReference type="Proteomes" id="UP000649739">
    <property type="component" value="Unassembled WGS sequence"/>
</dbReference>
<accession>A0A8J3FE74</accession>
<comment type="caution">
    <text evidence="2">The sequence shown here is derived from an EMBL/GenBank/DDBJ whole genome shotgun (WGS) entry which is preliminary data.</text>
</comment>
<reference evidence="2" key="1">
    <citation type="journal article" date="2014" name="Int. J. Syst. Evol. Microbiol.">
        <title>Complete genome sequence of Corynebacterium casei LMG S-19264T (=DSM 44701T), isolated from a smear-ripened cheese.</title>
        <authorList>
            <consortium name="US DOE Joint Genome Institute (JGI-PGF)"/>
            <person name="Walter F."/>
            <person name="Albersmeier A."/>
            <person name="Kalinowski J."/>
            <person name="Ruckert C."/>
        </authorList>
    </citation>
    <scope>NUCLEOTIDE SEQUENCE</scope>
    <source>
        <strain evidence="2">JCM 3090</strain>
    </source>
</reference>